<dbReference type="Pfam" id="PF04397">
    <property type="entry name" value="LytTR"/>
    <property type="match status" value="1"/>
</dbReference>
<dbReference type="InterPro" id="IPR007492">
    <property type="entry name" value="LytTR_DNA-bd_dom"/>
</dbReference>
<dbReference type="PROSITE" id="PS50930">
    <property type="entry name" value="HTH_LYTTR"/>
    <property type="match status" value="1"/>
</dbReference>
<dbReference type="SUPFAM" id="SSF52172">
    <property type="entry name" value="CheY-like"/>
    <property type="match status" value="1"/>
</dbReference>
<dbReference type="Gene3D" id="2.40.50.1020">
    <property type="entry name" value="LytTr DNA-binding domain"/>
    <property type="match status" value="1"/>
</dbReference>
<evidence type="ECO:0000313" key="4">
    <source>
        <dbReference type="EMBL" id="OCK43963.1"/>
    </source>
</evidence>
<keyword evidence="4" id="KW-0238">DNA-binding</keyword>
<feature type="domain" description="HTH LytTR-type" evidence="3">
    <location>
        <begin position="144"/>
        <end position="243"/>
    </location>
</feature>
<dbReference type="SMART" id="SM00448">
    <property type="entry name" value="REC"/>
    <property type="match status" value="1"/>
</dbReference>
<dbReference type="Gene3D" id="3.40.50.2300">
    <property type="match status" value="1"/>
</dbReference>
<dbReference type="PANTHER" id="PTHR37299:SF1">
    <property type="entry name" value="STAGE 0 SPORULATION PROTEIN A HOMOLOG"/>
    <property type="match status" value="1"/>
</dbReference>
<dbReference type="GO" id="GO:0000156">
    <property type="term" value="F:phosphorelay response regulator activity"/>
    <property type="evidence" value="ECO:0007669"/>
    <property type="project" value="InterPro"/>
</dbReference>
<dbReference type="Pfam" id="PF00072">
    <property type="entry name" value="Response_reg"/>
    <property type="match status" value="1"/>
</dbReference>
<name>A0A1B9Y2D2_9FLAO</name>
<evidence type="ECO:0000256" key="1">
    <source>
        <dbReference type="PROSITE-ProRule" id="PRU00169"/>
    </source>
</evidence>
<evidence type="ECO:0000259" key="3">
    <source>
        <dbReference type="PROSITE" id="PS50930"/>
    </source>
</evidence>
<proteinExistence type="predicted"/>
<comment type="caution">
    <text evidence="4">The sequence shown here is derived from an EMBL/GenBank/DDBJ whole genome shotgun (WGS) entry which is preliminary data.</text>
</comment>
<dbReference type="PANTHER" id="PTHR37299">
    <property type="entry name" value="TRANSCRIPTIONAL REGULATOR-RELATED"/>
    <property type="match status" value="1"/>
</dbReference>
<sequence length="251" mass="29139">MIKTVLIEDEFNALNTLTKLIQYTQKDIEVIATIDNVNDAIVFLKNNTPDLVFMDIELIGGSAFQILEALETINFKIIFTTAFDEFAIKAIKFDTVDYLLKPIDSDELSKCIERFRVGYEKEQHYLKIVDKVVELDKKEAQKTLLIKTTDEQHFLQVDEIIRCQSDGSYTTFHTKRKKIMSARNLKYYENILSEHTFVRIHQSHLINIKYIASVTTNTVVLTGGEKIPLASRKKSYLKQFLSQFQQIQNKK</sequence>
<dbReference type="PROSITE" id="PS50110">
    <property type="entry name" value="RESPONSE_REGULATORY"/>
    <property type="match status" value="1"/>
</dbReference>
<dbReference type="OrthoDB" id="2168082at2"/>
<dbReference type="SMART" id="SM00850">
    <property type="entry name" value="LytTR"/>
    <property type="match status" value="1"/>
</dbReference>
<protein>
    <submittedName>
        <fullName evidence="4">DNA-binding response regulator</fullName>
    </submittedName>
</protein>
<organism evidence="4 5">
    <name type="scientific">Tenacibaculum soleae</name>
    <dbReference type="NCBI Taxonomy" id="447689"/>
    <lineage>
        <taxon>Bacteria</taxon>
        <taxon>Pseudomonadati</taxon>
        <taxon>Bacteroidota</taxon>
        <taxon>Flavobacteriia</taxon>
        <taxon>Flavobacteriales</taxon>
        <taxon>Flavobacteriaceae</taxon>
        <taxon>Tenacibaculum</taxon>
    </lineage>
</organism>
<accession>A0A1B9Y2D2</accession>
<dbReference type="RefSeq" id="WP_068702859.1">
    <property type="nucleotide sequence ID" value="NZ_JAUOSW010000004.1"/>
</dbReference>
<feature type="modified residue" description="4-aspartylphosphate" evidence="1">
    <location>
        <position position="55"/>
    </location>
</feature>
<evidence type="ECO:0000259" key="2">
    <source>
        <dbReference type="PROSITE" id="PS50110"/>
    </source>
</evidence>
<feature type="domain" description="Response regulatory" evidence="2">
    <location>
        <begin position="3"/>
        <end position="116"/>
    </location>
</feature>
<dbReference type="InterPro" id="IPR046947">
    <property type="entry name" value="LytR-like"/>
</dbReference>
<dbReference type="Proteomes" id="UP000093186">
    <property type="component" value="Unassembled WGS sequence"/>
</dbReference>
<evidence type="ECO:0000313" key="5">
    <source>
        <dbReference type="Proteomes" id="UP000093186"/>
    </source>
</evidence>
<dbReference type="InterPro" id="IPR001789">
    <property type="entry name" value="Sig_transdc_resp-reg_receiver"/>
</dbReference>
<dbReference type="GO" id="GO:0003677">
    <property type="term" value="F:DNA binding"/>
    <property type="evidence" value="ECO:0007669"/>
    <property type="project" value="UniProtKB-KW"/>
</dbReference>
<keyword evidence="5" id="KW-1185">Reference proteome</keyword>
<gene>
    <name evidence="4" type="ORF">BA195_04515</name>
</gene>
<dbReference type="AlphaFoldDB" id="A0A1B9Y2D2"/>
<dbReference type="EMBL" id="MAKX01000001">
    <property type="protein sequence ID" value="OCK43963.1"/>
    <property type="molecule type" value="Genomic_DNA"/>
</dbReference>
<keyword evidence="1" id="KW-0597">Phosphoprotein</keyword>
<dbReference type="InterPro" id="IPR011006">
    <property type="entry name" value="CheY-like_superfamily"/>
</dbReference>
<dbReference type="STRING" id="447689.BA195_04515"/>
<reference evidence="4 5" key="1">
    <citation type="submission" date="2016-06" db="EMBL/GenBank/DDBJ databases">
        <title>Draft Genome Sequence of Tenacibaculum soleae UCD-KL19.</title>
        <authorList>
            <person name="Eisen J.A."/>
            <person name="Coil D.A."/>
            <person name="Lujan K.M."/>
        </authorList>
    </citation>
    <scope>NUCLEOTIDE SEQUENCE [LARGE SCALE GENOMIC DNA]</scope>
    <source>
        <strain evidence="4 5">UCD-KL19</strain>
    </source>
</reference>